<accession>A0A398DMQ6</accession>
<gene>
    <name evidence="1" type="ORF">SMC1_07935</name>
</gene>
<evidence type="ECO:0000313" key="1">
    <source>
        <dbReference type="EMBL" id="RIE16230.1"/>
    </source>
</evidence>
<sequence length="540" mass="56083">MRPLRVRRSGFALLSVILVGALLLTSALMFLSQLAAESSITRSDASFKTALNVAETGINNVVSDVNYGHPTTWGELLWDQIVSVDPVTKVATVTGVAQTVGPVDVPRGSHGTYTVAVKVKAATAETTDTATQTVTVYSGTLQLTGTGAVFPPAVTDMTGAGSALFSTRRGILTETNAIWSKTVTKSVTTTQSVTPSTFLINYGILAGGDLTISGSSNATGGDVFTNGLILLEKAASVASPYKAYTVVGPQTKPNGQVIGNFPTDRLTSGVAPIEFPALNLDYYRTMYDAYIRGLYPYNKINTNLIPGTGGTTGIPPQYYPCTDPVILGTQYYILGVDKLAAKSVEGSLVLKNADGTTRKALELPGSELPAVAAFLTEKTAVYFVSGNATFQGGSISGSLVVNGDLRLTGNVAMSSGGGLPTVVVTGIVERDAGCGQMTGLFYVGGFVGDAQHPLSAYQAKDAGLSFTGNGSPNFTGALLARGGVELSGDWNLARDASLTSLVTGGTVVQNVTTTILGTAYDVSKLQLPPANQRVWKEVNP</sequence>
<dbReference type="AlphaFoldDB" id="A0A398DMQ6"/>
<proteinExistence type="predicted"/>
<organism evidence="1 2">
    <name type="scientific">Candidatus Cryosericum septentrionale</name>
    <dbReference type="NCBI Taxonomy" id="2290913"/>
    <lineage>
        <taxon>Bacteria</taxon>
        <taxon>Pseudomonadati</taxon>
        <taxon>Caldisericota/Cryosericota group</taxon>
        <taxon>Candidatus Cryosericota</taxon>
        <taxon>Candidatus Cryosericia</taxon>
        <taxon>Candidatus Cryosericales</taxon>
        <taxon>Candidatus Cryosericaceae</taxon>
        <taxon>Candidatus Cryosericum</taxon>
    </lineage>
</organism>
<dbReference type="OrthoDB" id="9963280at2"/>
<dbReference type="Proteomes" id="UP000266113">
    <property type="component" value="Unassembled WGS sequence"/>
</dbReference>
<keyword evidence="2" id="KW-1185">Reference proteome</keyword>
<evidence type="ECO:0000313" key="2">
    <source>
        <dbReference type="Proteomes" id="UP000266113"/>
    </source>
</evidence>
<reference evidence="1 2" key="1">
    <citation type="submission" date="2018-09" db="EMBL/GenBank/DDBJ databases">
        <title>Discovery and Ecogenomic Context for Candidatus Cryosericales, a Global Caldiserica Order Active in Thawing Permafrost.</title>
        <authorList>
            <person name="Martinez M.A."/>
            <person name="Woodcroft B.J."/>
            <person name="Ignacio Espinoza J.C."/>
            <person name="Zayed A."/>
            <person name="Singleton C.M."/>
            <person name="Boyd J."/>
            <person name="Li Y.-F."/>
            <person name="Purvine S."/>
            <person name="Maughan H."/>
            <person name="Hodgkins S.B."/>
            <person name="Anderson D."/>
            <person name="Sederholm M."/>
            <person name="Temperton B."/>
            <person name="Saleska S.R."/>
            <person name="Tyson G.W."/>
            <person name="Rich V.I."/>
        </authorList>
    </citation>
    <scope>NUCLEOTIDE SEQUENCE [LARGE SCALE GENOMIC DNA]</scope>
    <source>
        <strain evidence="1 2">SMC1</strain>
    </source>
</reference>
<comment type="caution">
    <text evidence="1">The sequence shown here is derived from an EMBL/GenBank/DDBJ whole genome shotgun (WGS) entry which is preliminary data.</text>
</comment>
<name>A0A398DMQ6_9BACT</name>
<protein>
    <submittedName>
        <fullName evidence="1">Uncharacterized protein</fullName>
    </submittedName>
</protein>
<dbReference type="RefSeq" id="WP_119086242.1">
    <property type="nucleotide sequence ID" value="NZ_QXIY01000034.1"/>
</dbReference>
<dbReference type="EMBL" id="QXIY01000034">
    <property type="protein sequence ID" value="RIE16230.1"/>
    <property type="molecule type" value="Genomic_DNA"/>
</dbReference>